<gene>
    <name evidence="4" type="ORF">IZO911_LOCUS7657</name>
    <name evidence="3" type="ORF">JYZ213_LOCUS4626</name>
    <name evidence="7" type="ORF">KXQ929_LOCUS3869</name>
    <name evidence="6" type="ORF">OKA104_LOCUS3038</name>
    <name evidence="8" type="ORF">OXD698_LOCUS8640</name>
    <name evidence="5" type="ORF">VCS650_LOCUS19684</name>
</gene>
<evidence type="ECO:0000256" key="1">
    <source>
        <dbReference type="ARBA" id="ARBA00022729"/>
    </source>
</evidence>
<organism evidence="8 9">
    <name type="scientific">Adineta steineri</name>
    <dbReference type="NCBI Taxonomy" id="433720"/>
    <lineage>
        <taxon>Eukaryota</taxon>
        <taxon>Metazoa</taxon>
        <taxon>Spiralia</taxon>
        <taxon>Gnathifera</taxon>
        <taxon>Rotifera</taxon>
        <taxon>Eurotatoria</taxon>
        <taxon>Bdelloidea</taxon>
        <taxon>Adinetida</taxon>
        <taxon>Adinetidae</taxon>
        <taxon>Adineta</taxon>
    </lineage>
</organism>
<evidence type="ECO:0000259" key="2">
    <source>
        <dbReference type="SMART" id="SM00737"/>
    </source>
</evidence>
<dbReference type="GO" id="GO:0005319">
    <property type="term" value="F:lipid transporter activity"/>
    <property type="evidence" value="ECO:0007669"/>
    <property type="project" value="TreeGrafter"/>
</dbReference>
<dbReference type="Proteomes" id="UP000663844">
    <property type="component" value="Unassembled WGS sequence"/>
</dbReference>
<dbReference type="Proteomes" id="UP000663891">
    <property type="component" value="Unassembled WGS sequence"/>
</dbReference>
<evidence type="ECO:0000313" key="6">
    <source>
        <dbReference type="EMBL" id="CAF3529693.1"/>
    </source>
</evidence>
<dbReference type="PANTHER" id="PTHR17357:SF0">
    <property type="entry name" value="GANGLIOSIDE GM2 ACTIVATOR"/>
    <property type="match status" value="1"/>
</dbReference>
<dbReference type="Gene3D" id="2.70.220.10">
    <property type="entry name" value="Ganglioside GM2 activator"/>
    <property type="match status" value="1"/>
</dbReference>
<dbReference type="EMBL" id="CAJOAY010000088">
    <property type="protein sequence ID" value="CAF3529693.1"/>
    <property type="molecule type" value="Genomic_DNA"/>
</dbReference>
<accession>A0A818QZ96</accession>
<dbReference type="Proteomes" id="UP000663860">
    <property type="component" value="Unassembled WGS sequence"/>
</dbReference>
<dbReference type="PANTHER" id="PTHR17357">
    <property type="entry name" value="GM2 GANGLIOSIDE ACTIVATOR PROTEIN"/>
    <property type="match status" value="1"/>
</dbReference>
<dbReference type="Pfam" id="PF02221">
    <property type="entry name" value="E1_DerP2_DerF2"/>
    <property type="match status" value="1"/>
</dbReference>
<evidence type="ECO:0000313" key="8">
    <source>
        <dbReference type="EMBL" id="CAF3644040.1"/>
    </source>
</evidence>
<name>A0A818QZ96_9BILA</name>
<dbReference type="GO" id="GO:0008047">
    <property type="term" value="F:enzyme activator activity"/>
    <property type="evidence" value="ECO:0007669"/>
    <property type="project" value="InterPro"/>
</dbReference>
<reference evidence="8" key="1">
    <citation type="submission" date="2021-02" db="EMBL/GenBank/DDBJ databases">
        <authorList>
            <person name="Nowell W R."/>
        </authorList>
    </citation>
    <scope>NUCLEOTIDE SEQUENCE</scope>
</reference>
<evidence type="ECO:0000313" key="3">
    <source>
        <dbReference type="EMBL" id="CAF0789046.1"/>
    </source>
</evidence>
<dbReference type="Proteomes" id="UP000663845">
    <property type="component" value="Unassembled WGS sequence"/>
</dbReference>
<proteinExistence type="predicted"/>
<dbReference type="EMBL" id="CAJNOG010000026">
    <property type="protein sequence ID" value="CAF0789046.1"/>
    <property type="molecule type" value="Genomic_DNA"/>
</dbReference>
<dbReference type="EMBL" id="CAJOAZ010000420">
    <property type="protein sequence ID" value="CAF3644040.1"/>
    <property type="molecule type" value="Genomic_DNA"/>
</dbReference>
<dbReference type="InterPro" id="IPR003172">
    <property type="entry name" value="ML_dom"/>
</dbReference>
<dbReference type="EMBL" id="CAJOBB010000128">
    <property type="protein sequence ID" value="CAF3575846.1"/>
    <property type="molecule type" value="Genomic_DNA"/>
</dbReference>
<dbReference type="SUPFAM" id="SSF63707">
    <property type="entry name" value="Ganglioside M2 (gm2) activator"/>
    <property type="match status" value="1"/>
</dbReference>
<dbReference type="OrthoDB" id="6409159at2759"/>
<evidence type="ECO:0000313" key="5">
    <source>
        <dbReference type="EMBL" id="CAF1093339.1"/>
    </source>
</evidence>
<dbReference type="Proteomes" id="UP000663881">
    <property type="component" value="Unassembled WGS sequence"/>
</dbReference>
<dbReference type="AlphaFoldDB" id="A0A818QZ96"/>
<dbReference type="InterPro" id="IPR028996">
    <property type="entry name" value="GM2-AP"/>
</dbReference>
<protein>
    <recommendedName>
        <fullName evidence="2">MD-2-related lipid-recognition domain-containing protein</fullName>
    </recommendedName>
</protein>
<dbReference type="EMBL" id="CAJNON010000198">
    <property type="protein sequence ID" value="CAF1093339.1"/>
    <property type="molecule type" value="Genomic_DNA"/>
</dbReference>
<evidence type="ECO:0000313" key="9">
    <source>
        <dbReference type="Proteomes" id="UP000663844"/>
    </source>
</evidence>
<dbReference type="GO" id="GO:0006689">
    <property type="term" value="P:ganglioside catabolic process"/>
    <property type="evidence" value="ECO:0007669"/>
    <property type="project" value="InterPro"/>
</dbReference>
<dbReference type="GO" id="GO:0009898">
    <property type="term" value="C:cytoplasmic side of plasma membrane"/>
    <property type="evidence" value="ECO:0007669"/>
    <property type="project" value="TreeGrafter"/>
</dbReference>
<keyword evidence="1" id="KW-0732">Signal</keyword>
<dbReference type="InterPro" id="IPR036846">
    <property type="entry name" value="GM2-AP_sf"/>
</dbReference>
<dbReference type="Proteomes" id="UP000663868">
    <property type="component" value="Unassembled WGS sequence"/>
</dbReference>
<evidence type="ECO:0000313" key="7">
    <source>
        <dbReference type="EMBL" id="CAF3575846.1"/>
    </source>
</evidence>
<evidence type="ECO:0000313" key="4">
    <source>
        <dbReference type="EMBL" id="CAF0814627.1"/>
    </source>
</evidence>
<dbReference type="SMART" id="SM00737">
    <property type="entry name" value="ML"/>
    <property type="match status" value="1"/>
</dbReference>
<comment type="caution">
    <text evidence="8">The sequence shown here is derived from an EMBL/GenBank/DDBJ whole genome shotgun (WGS) entry which is preliminary data.</text>
</comment>
<sequence length="156" mass="16822">MLSIQSIVLVAVQSQFTFKNCGTANHHIQLKGLKISPHPVLLPGLCTFELLVNVSHDIIHPLQTKFDIKAKVLGFEVPIQCEGTSGSCTHADWCGTACTTCECPVKAGEQTLTIPLEFKQTLPLVSSGTVNSKIEYLSATGQTGCIEVSNVQVRNK</sequence>
<feature type="domain" description="MD-2-related lipid-recognition" evidence="2">
    <location>
        <begin position="18"/>
        <end position="150"/>
    </location>
</feature>
<dbReference type="EMBL" id="CAJNOE010000050">
    <property type="protein sequence ID" value="CAF0814627.1"/>
    <property type="molecule type" value="Genomic_DNA"/>
</dbReference>